<reference evidence="1" key="2">
    <citation type="journal article" date="2015" name="Fish Shellfish Immunol.">
        <title>Early steps in the European eel (Anguilla anguilla)-Vibrio vulnificus interaction in the gills: Role of the RtxA13 toxin.</title>
        <authorList>
            <person name="Callol A."/>
            <person name="Pajuelo D."/>
            <person name="Ebbesson L."/>
            <person name="Teles M."/>
            <person name="MacKenzie S."/>
            <person name="Amaro C."/>
        </authorList>
    </citation>
    <scope>NUCLEOTIDE SEQUENCE</scope>
</reference>
<accession>A0A0E9RG41</accession>
<name>A0A0E9RG41_ANGAN</name>
<dbReference type="EMBL" id="GBXM01081269">
    <property type="protein sequence ID" value="JAH27308.1"/>
    <property type="molecule type" value="Transcribed_RNA"/>
</dbReference>
<evidence type="ECO:0000313" key="1">
    <source>
        <dbReference type="EMBL" id="JAH27308.1"/>
    </source>
</evidence>
<dbReference type="AlphaFoldDB" id="A0A0E9RG41"/>
<proteinExistence type="predicted"/>
<organism evidence="1">
    <name type="scientific">Anguilla anguilla</name>
    <name type="common">European freshwater eel</name>
    <name type="synonym">Muraena anguilla</name>
    <dbReference type="NCBI Taxonomy" id="7936"/>
    <lineage>
        <taxon>Eukaryota</taxon>
        <taxon>Metazoa</taxon>
        <taxon>Chordata</taxon>
        <taxon>Craniata</taxon>
        <taxon>Vertebrata</taxon>
        <taxon>Euteleostomi</taxon>
        <taxon>Actinopterygii</taxon>
        <taxon>Neopterygii</taxon>
        <taxon>Teleostei</taxon>
        <taxon>Anguilliformes</taxon>
        <taxon>Anguillidae</taxon>
        <taxon>Anguilla</taxon>
    </lineage>
</organism>
<reference evidence="1" key="1">
    <citation type="submission" date="2014-11" db="EMBL/GenBank/DDBJ databases">
        <authorList>
            <person name="Amaro Gonzalez C."/>
        </authorList>
    </citation>
    <scope>NUCLEOTIDE SEQUENCE</scope>
</reference>
<sequence length="35" mass="3979">MNSVISSQLGQISCVCHEWTHTFQAGGSRCWFVFM</sequence>
<protein>
    <submittedName>
        <fullName evidence="1">Uncharacterized protein</fullName>
    </submittedName>
</protein>